<reference evidence="8" key="1">
    <citation type="journal article" date="2019" name="Int. J. Syst. Evol. Microbiol.">
        <title>The Global Catalogue of Microorganisms (GCM) 10K type strain sequencing project: providing services to taxonomists for standard genome sequencing and annotation.</title>
        <authorList>
            <consortium name="The Broad Institute Genomics Platform"/>
            <consortium name="The Broad Institute Genome Sequencing Center for Infectious Disease"/>
            <person name="Wu L."/>
            <person name="Ma J."/>
        </authorList>
    </citation>
    <scope>NUCLEOTIDE SEQUENCE [LARGE SCALE GENOMIC DNA]</scope>
    <source>
        <strain evidence="8">JCM 17591</strain>
    </source>
</reference>
<organism evidence="7 8">
    <name type="scientific">Gryllotalpicola koreensis</name>
    <dbReference type="NCBI Taxonomy" id="993086"/>
    <lineage>
        <taxon>Bacteria</taxon>
        <taxon>Bacillati</taxon>
        <taxon>Actinomycetota</taxon>
        <taxon>Actinomycetes</taxon>
        <taxon>Micrococcales</taxon>
        <taxon>Microbacteriaceae</taxon>
        <taxon>Gryllotalpicola</taxon>
    </lineage>
</organism>
<evidence type="ECO:0000313" key="8">
    <source>
        <dbReference type="Proteomes" id="UP001501079"/>
    </source>
</evidence>
<dbReference type="InterPro" id="IPR000845">
    <property type="entry name" value="Nucleoside_phosphorylase_d"/>
</dbReference>
<keyword evidence="3" id="KW-0328">Glycosyltransferase</keyword>
<dbReference type="EC" id="2.4.2.3" evidence="1"/>
<dbReference type="Proteomes" id="UP001501079">
    <property type="component" value="Unassembled WGS sequence"/>
</dbReference>
<evidence type="ECO:0000313" key="7">
    <source>
        <dbReference type="EMBL" id="GAA4175289.1"/>
    </source>
</evidence>
<dbReference type="PANTHER" id="PTHR43691:SF11">
    <property type="entry name" value="FI09636P-RELATED"/>
    <property type="match status" value="1"/>
</dbReference>
<dbReference type="RefSeq" id="WP_344754031.1">
    <property type="nucleotide sequence ID" value="NZ_BAABBW010000003.1"/>
</dbReference>
<dbReference type="EMBL" id="BAABBW010000003">
    <property type="protein sequence ID" value="GAA4175289.1"/>
    <property type="molecule type" value="Genomic_DNA"/>
</dbReference>
<keyword evidence="8" id="KW-1185">Reference proteome</keyword>
<name>A0ABP8A1D3_9MICO</name>
<dbReference type="PANTHER" id="PTHR43691">
    <property type="entry name" value="URIDINE PHOSPHORYLASE"/>
    <property type="match status" value="1"/>
</dbReference>
<keyword evidence="4" id="KW-0808">Transferase</keyword>
<feature type="domain" description="Nucleoside phosphorylase" evidence="6">
    <location>
        <begin position="17"/>
        <end position="233"/>
    </location>
</feature>
<proteinExistence type="inferred from homology"/>
<evidence type="ECO:0000256" key="2">
    <source>
        <dbReference type="ARBA" id="ARBA00021980"/>
    </source>
</evidence>
<comment type="catalytic activity">
    <reaction evidence="5">
        <text>uridine + phosphate = alpha-D-ribose 1-phosphate + uracil</text>
        <dbReference type="Rhea" id="RHEA:24388"/>
        <dbReference type="ChEBI" id="CHEBI:16704"/>
        <dbReference type="ChEBI" id="CHEBI:17568"/>
        <dbReference type="ChEBI" id="CHEBI:43474"/>
        <dbReference type="ChEBI" id="CHEBI:57720"/>
        <dbReference type="EC" id="2.4.2.3"/>
    </reaction>
</comment>
<dbReference type="Gene3D" id="3.40.50.1580">
    <property type="entry name" value="Nucleoside phosphorylase domain"/>
    <property type="match status" value="1"/>
</dbReference>
<dbReference type="SUPFAM" id="SSF53167">
    <property type="entry name" value="Purine and uridine phosphorylases"/>
    <property type="match status" value="1"/>
</dbReference>
<dbReference type="InterPro" id="IPR004402">
    <property type="entry name" value="DeoD-type"/>
</dbReference>
<evidence type="ECO:0000256" key="5">
    <source>
        <dbReference type="ARBA" id="ARBA00048447"/>
    </source>
</evidence>
<evidence type="ECO:0000256" key="1">
    <source>
        <dbReference type="ARBA" id="ARBA00011888"/>
    </source>
</evidence>
<sequence length="235" mass="24782">MPTPHIAAQEGDFAADVIMPGDPRRAKLIAETYFDAPRLVTEVRGILGYTGTIGGRPISVMASGMGSPSVTIYATELARAYGVRRIVRVGTMGGAQDFLELGDVIAASSAHTDSAMAARRVPGVSFSAAPTFSLLRAAVEHAETAGIRLHVGPIFTTDAFYQPENDTVAKLIAMGTLAVEMEAAALYTVGAVEGFQTLMVGTVSDHVFKSEEMTSEEREKTFGRAVEVAIAALQS</sequence>
<dbReference type="NCBIfam" id="TIGR00107">
    <property type="entry name" value="deoD"/>
    <property type="match status" value="1"/>
</dbReference>
<dbReference type="CDD" id="cd09006">
    <property type="entry name" value="PNP_EcPNPI-like"/>
    <property type="match status" value="1"/>
</dbReference>
<accession>A0ABP8A1D3</accession>
<protein>
    <recommendedName>
        <fullName evidence="2">Uridine phosphorylase</fullName>
        <ecNumber evidence="1">2.4.2.3</ecNumber>
    </recommendedName>
</protein>
<evidence type="ECO:0000256" key="3">
    <source>
        <dbReference type="ARBA" id="ARBA00022676"/>
    </source>
</evidence>
<comment type="caution">
    <text evidence="7">The sequence shown here is derived from an EMBL/GenBank/DDBJ whole genome shotgun (WGS) entry which is preliminary data.</text>
</comment>
<dbReference type="HAMAP" id="MF_01627">
    <property type="entry name" value="Pur_nucleosid_phosp"/>
    <property type="match status" value="1"/>
</dbReference>
<dbReference type="Pfam" id="PF01048">
    <property type="entry name" value="PNP_UDP_1"/>
    <property type="match status" value="1"/>
</dbReference>
<gene>
    <name evidence="7" type="primary">deoD_2</name>
    <name evidence="7" type="ORF">GCM10022287_20520</name>
</gene>
<evidence type="ECO:0000259" key="6">
    <source>
        <dbReference type="Pfam" id="PF01048"/>
    </source>
</evidence>
<dbReference type="NCBIfam" id="NF004489">
    <property type="entry name" value="PRK05819.1"/>
    <property type="match status" value="1"/>
</dbReference>
<evidence type="ECO:0000256" key="4">
    <source>
        <dbReference type="ARBA" id="ARBA00022679"/>
    </source>
</evidence>
<dbReference type="InterPro" id="IPR035994">
    <property type="entry name" value="Nucleoside_phosphorylase_sf"/>
</dbReference>